<gene>
    <name evidence="1" type="ORF">AVEN_257217_1</name>
</gene>
<comment type="caution">
    <text evidence="1">The sequence shown here is derived from an EMBL/GenBank/DDBJ whole genome shotgun (WGS) entry which is preliminary data.</text>
</comment>
<proteinExistence type="predicted"/>
<evidence type="ECO:0000313" key="2">
    <source>
        <dbReference type="Proteomes" id="UP000499080"/>
    </source>
</evidence>
<reference evidence="1 2" key="1">
    <citation type="journal article" date="2019" name="Sci. Rep.">
        <title>Orb-weaving spider Araneus ventricosus genome elucidates the spidroin gene catalogue.</title>
        <authorList>
            <person name="Kono N."/>
            <person name="Nakamura H."/>
            <person name="Ohtoshi R."/>
            <person name="Moran D.A.P."/>
            <person name="Shinohara A."/>
            <person name="Yoshida Y."/>
            <person name="Fujiwara M."/>
            <person name="Mori M."/>
            <person name="Tomita M."/>
            <person name="Arakawa K."/>
        </authorList>
    </citation>
    <scope>NUCLEOTIDE SEQUENCE [LARGE SCALE GENOMIC DNA]</scope>
</reference>
<name>A0A4Y2M2W9_ARAVE</name>
<sequence>MRKENKRNINFATKNLLSDLLDNENIQKNSSSLQKKSKTISKVLESAAKNPESQDSVRFDLLPIRDKANSKQLVDVYLMYDSKSQVMDESKIKNMTKNKFYSYVANIIHNITFPEKGRRYKSRTKLQRLDVKKFYKLIYKSKQTGVPNGCEIVHKIANTLSGEDFESQTSDVIGMLTENNLNETNIMPIQSIRFKNSDDLPSCVQFVVIPYEDFEKSNF</sequence>
<protein>
    <submittedName>
        <fullName evidence="1">Uncharacterized protein</fullName>
    </submittedName>
</protein>
<keyword evidence="2" id="KW-1185">Reference proteome</keyword>
<accession>A0A4Y2M2W9</accession>
<dbReference type="EMBL" id="BGPR01006728">
    <property type="protein sequence ID" value="GBN21398.1"/>
    <property type="molecule type" value="Genomic_DNA"/>
</dbReference>
<dbReference type="Proteomes" id="UP000499080">
    <property type="component" value="Unassembled WGS sequence"/>
</dbReference>
<dbReference type="AlphaFoldDB" id="A0A4Y2M2W9"/>
<organism evidence="1 2">
    <name type="scientific">Araneus ventricosus</name>
    <name type="common">Orbweaver spider</name>
    <name type="synonym">Epeira ventricosa</name>
    <dbReference type="NCBI Taxonomy" id="182803"/>
    <lineage>
        <taxon>Eukaryota</taxon>
        <taxon>Metazoa</taxon>
        <taxon>Ecdysozoa</taxon>
        <taxon>Arthropoda</taxon>
        <taxon>Chelicerata</taxon>
        <taxon>Arachnida</taxon>
        <taxon>Araneae</taxon>
        <taxon>Araneomorphae</taxon>
        <taxon>Entelegynae</taxon>
        <taxon>Araneoidea</taxon>
        <taxon>Araneidae</taxon>
        <taxon>Araneus</taxon>
    </lineage>
</organism>
<evidence type="ECO:0000313" key="1">
    <source>
        <dbReference type="EMBL" id="GBN21398.1"/>
    </source>
</evidence>